<accession>A0A7G3AEE6</accession>
<name>A0A7G3AEE6_LUTLO</name>
<keyword evidence="1" id="KW-0812">Transmembrane</keyword>
<feature type="transmembrane region" description="Helical" evidence="1">
    <location>
        <begin position="33"/>
        <end position="51"/>
    </location>
</feature>
<evidence type="ECO:0000256" key="1">
    <source>
        <dbReference type="SAM" id="Phobius"/>
    </source>
</evidence>
<dbReference type="RefSeq" id="XP_055686748.1">
    <property type="nucleotide sequence ID" value="XM_055830773.1"/>
</dbReference>
<keyword evidence="1" id="KW-1133">Transmembrane helix</keyword>
<dbReference type="EMBL" id="GITU01001946">
    <property type="protein sequence ID" value="MBC1170649.1"/>
    <property type="molecule type" value="Transcribed_RNA"/>
</dbReference>
<dbReference type="GeneID" id="129792064"/>
<protein>
    <submittedName>
        <fullName evidence="2">Putative conserved protein with signal anchor</fullName>
    </submittedName>
</protein>
<dbReference type="AlphaFoldDB" id="A0A7G3AEE6"/>
<keyword evidence="1" id="KW-0472">Membrane</keyword>
<dbReference type="OrthoDB" id="202672at2759"/>
<dbReference type="CTD" id="317833"/>
<dbReference type="KEGG" id="lll:129792064"/>
<evidence type="ECO:0000313" key="2">
    <source>
        <dbReference type="EMBL" id="MBC1170649.1"/>
    </source>
</evidence>
<sequence length="83" mass="10087">MEAISGIWKFINYWWFRWTLVTEMYMVEKWERITINCLFVVLFLAFWYFNYKVILAFTTHLTAALFWGDEPSTSRESLTAPPF</sequence>
<reference evidence="2" key="1">
    <citation type="journal article" date="2020" name="BMC">
        <title>Leishmania infection induces a limited differential gene expression in the sand fly midgut.</title>
        <authorList>
            <person name="Coutinho-Abreu I.V."/>
            <person name="Serafim T.D."/>
            <person name="Meneses C."/>
            <person name="Kamhawi S."/>
            <person name="Oliveira F."/>
            <person name="Valenzuela J.G."/>
        </authorList>
    </citation>
    <scope>NUCLEOTIDE SEQUENCE</scope>
    <source>
        <strain evidence="2">Jacobina</strain>
        <tissue evidence="2">Midgut</tissue>
    </source>
</reference>
<organism evidence="2">
    <name type="scientific">Lutzomyia longipalpis</name>
    <name type="common">Sand fly</name>
    <dbReference type="NCBI Taxonomy" id="7200"/>
    <lineage>
        <taxon>Eukaryota</taxon>
        <taxon>Metazoa</taxon>
        <taxon>Ecdysozoa</taxon>
        <taxon>Arthropoda</taxon>
        <taxon>Hexapoda</taxon>
        <taxon>Insecta</taxon>
        <taxon>Pterygota</taxon>
        <taxon>Neoptera</taxon>
        <taxon>Endopterygota</taxon>
        <taxon>Diptera</taxon>
        <taxon>Nematocera</taxon>
        <taxon>Psychodoidea</taxon>
        <taxon>Psychodidae</taxon>
        <taxon>Lutzomyia</taxon>
        <taxon>Lutzomyia</taxon>
    </lineage>
</organism>
<dbReference type="VEuPathDB" id="VectorBase:LLONM1_010934"/>
<proteinExistence type="predicted"/>